<keyword evidence="7 8" id="KW-0998">Cell outer membrane</keyword>
<dbReference type="AlphaFoldDB" id="A0A5D0RIY7"/>
<protein>
    <recommendedName>
        <fullName evidence="8 9">Outer membrane protein assembly factor BamA</fullName>
    </recommendedName>
</protein>
<name>A0A5D0RIY7_9RHOB</name>
<dbReference type="InterPro" id="IPR000184">
    <property type="entry name" value="Bac_surfAg_D15"/>
</dbReference>
<dbReference type="PANTHER" id="PTHR12815">
    <property type="entry name" value="SORTING AND ASSEMBLY MACHINERY SAMM50 PROTEIN FAMILY MEMBER"/>
    <property type="match status" value="1"/>
</dbReference>
<accession>A0A5D0RIY7</accession>
<dbReference type="InterPro" id="IPR039910">
    <property type="entry name" value="D15-like"/>
</dbReference>
<dbReference type="PROSITE" id="PS51779">
    <property type="entry name" value="POTRA"/>
    <property type="match status" value="3"/>
</dbReference>
<evidence type="ECO:0000256" key="7">
    <source>
        <dbReference type="ARBA" id="ARBA00023237"/>
    </source>
</evidence>
<evidence type="ECO:0000256" key="4">
    <source>
        <dbReference type="ARBA" id="ARBA00022729"/>
    </source>
</evidence>
<reference evidence="11 12" key="1">
    <citation type="submission" date="2019-08" db="EMBL/GenBank/DDBJ databases">
        <title>Identification of a novel species of the genus Boseongicola.</title>
        <authorList>
            <person name="Zhang X.-Q."/>
        </authorList>
    </citation>
    <scope>NUCLEOTIDE SEQUENCE [LARGE SCALE GENOMIC DNA]</scope>
    <source>
        <strain evidence="11 12">HY14</strain>
    </source>
</reference>
<dbReference type="PANTHER" id="PTHR12815:SF23">
    <property type="entry name" value="OUTER MEMBRANE PROTEIN ASSEMBLY FACTOR BAMA"/>
    <property type="match status" value="1"/>
</dbReference>
<dbReference type="PIRSF" id="PIRSF006076">
    <property type="entry name" value="OM_assembly_OMP85"/>
    <property type="match status" value="1"/>
</dbReference>
<dbReference type="InterPro" id="IPR034746">
    <property type="entry name" value="POTRA"/>
</dbReference>
<evidence type="ECO:0000256" key="6">
    <source>
        <dbReference type="ARBA" id="ARBA00023136"/>
    </source>
</evidence>
<dbReference type="NCBIfam" id="TIGR03303">
    <property type="entry name" value="OM_YaeT"/>
    <property type="match status" value="1"/>
</dbReference>
<organism evidence="11 12">
    <name type="scientific">Maritimibacter fusiformis</name>
    <dbReference type="NCBI Taxonomy" id="2603819"/>
    <lineage>
        <taxon>Bacteria</taxon>
        <taxon>Pseudomonadati</taxon>
        <taxon>Pseudomonadota</taxon>
        <taxon>Alphaproteobacteria</taxon>
        <taxon>Rhodobacterales</taxon>
        <taxon>Roseobacteraceae</taxon>
        <taxon>Maritimibacter</taxon>
    </lineage>
</organism>
<keyword evidence="2 8" id="KW-1134">Transmembrane beta strand</keyword>
<dbReference type="GO" id="GO:0009279">
    <property type="term" value="C:cell outer membrane"/>
    <property type="evidence" value="ECO:0007669"/>
    <property type="project" value="UniProtKB-SubCell"/>
</dbReference>
<evidence type="ECO:0000256" key="5">
    <source>
        <dbReference type="ARBA" id="ARBA00022737"/>
    </source>
</evidence>
<dbReference type="HAMAP" id="MF_01430">
    <property type="entry name" value="OM_assembly_BamA"/>
    <property type="match status" value="1"/>
</dbReference>
<dbReference type="Proteomes" id="UP000322080">
    <property type="component" value="Unassembled WGS sequence"/>
</dbReference>
<evidence type="ECO:0000256" key="3">
    <source>
        <dbReference type="ARBA" id="ARBA00022692"/>
    </source>
</evidence>
<dbReference type="Gene3D" id="3.10.20.310">
    <property type="entry name" value="membrane protein fhac"/>
    <property type="match status" value="5"/>
</dbReference>
<evidence type="ECO:0000256" key="9">
    <source>
        <dbReference type="NCBIfam" id="TIGR03303"/>
    </source>
</evidence>
<dbReference type="Gene3D" id="2.40.160.50">
    <property type="entry name" value="membrane protein fhac: a member of the omp85/tpsb transporter family"/>
    <property type="match status" value="1"/>
</dbReference>
<keyword evidence="5 8" id="KW-0677">Repeat</keyword>
<dbReference type="InterPro" id="IPR010827">
    <property type="entry name" value="BamA/TamA_POTRA"/>
</dbReference>
<dbReference type="GO" id="GO:0043165">
    <property type="term" value="P:Gram-negative-bacterium-type cell outer membrane assembly"/>
    <property type="evidence" value="ECO:0007669"/>
    <property type="project" value="UniProtKB-UniRule"/>
</dbReference>
<keyword evidence="12" id="KW-1185">Reference proteome</keyword>
<gene>
    <name evidence="8 11" type="primary">bamA</name>
    <name evidence="11" type="ORF">FVF75_07680</name>
</gene>
<evidence type="ECO:0000256" key="1">
    <source>
        <dbReference type="ARBA" id="ARBA00004370"/>
    </source>
</evidence>
<dbReference type="GO" id="GO:0051205">
    <property type="term" value="P:protein insertion into membrane"/>
    <property type="evidence" value="ECO:0007669"/>
    <property type="project" value="UniProtKB-UniRule"/>
</dbReference>
<keyword evidence="6 8" id="KW-0472">Membrane</keyword>
<dbReference type="Pfam" id="PF07244">
    <property type="entry name" value="POTRA"/>
    <property type="match status" value="4"/>
</dbReference>
<evidence type="ECO:0000259" key="10">
    <source>
        <dbReference type="PROSITE" id="PS51779"/>
    </source>
</evidence>
<keyword evidence="3 8" id="KW-0812">Transmembrane</keyword>
<sequence>MTYNERRNSAGHRLQTSFTKSAATAVFLGVSSLSIGLPTVATAQSYAFSSVQIEGLNRIEAATVMSYLGFARGETVSSGALNDAYQRLNGSGLFQSVELVPRGSTLVVKVTEFATINRINVEGNKRLKDDELLELITSRPRYVFDPAKAERDAQLIAEAYQAEGRLAATVTPRIIRRPQNRVDLVFEVVEGKNTEVERISFTGNRAYSDARLRRVIQSKQAGLLRFIISADTFDPDRVEFDKQLLRDFYMSRGYVDFQVVATASEVSGQQDAYFVTYEVREGQQFKYGQITTVSEVEGIDAAAFDRLPVVRTGSTYDPATIERSIARMENEAAKMGYGFVRVDPRITRNERDGTLDIEFAIIRGPRVVVERIDIEGNATTLDRVVRSQFTVVEGDPFNPRAIRAAAERIRALGYFSDVEVQAREGSSPDSVVVDVDVEEQGTGSFSIGATYSTATGLGFNLSFTETNFLGRGQYLRLEYAGSLSFDNQNYIFSFAEPNLFGRDLRLGVDAFYGSTAQVGSALYSTTKVSGELSLEFPLSELSRLRVRGGGNGANIFGYTGTSAVVAAEAARGWQIGAQAGLTYTFDTRRNNLQSPTNFYARFAADAGGFGTDNQFIKATALANVTSMVMNDEVELSATVEGGAIYSFGAGARITDRFFLGPNQFYGFGYNGVGPRDTGVASNDALGGNYFALGKIEAKFPLGLPEEYGIKGGLFAHGGTVFGLDNPGGVDDGIYWRATVGAAIYWQTPVGPIRFSYAYPVLSEAYDQEQRFGIGFETGF</sequence>
<keyword evidence="4 8" id="KW-0732">Signal</keyword>
<comment type="subunit">
    <text evidence="8">Part of the Bam complex.</text>
</comment>
<comment type="similarity">
    <text evidence="8">Belongs to the BamA family.</text>
</comment>
<feature type="domain" description="POTRA" evidence="10">
    <location>
        <begin position="114"/>
        <end position="191"/>
    </location>
</feature>
<comment type="function">
    <text evidence="8">Part of the outer membrane protein assembly complex, which is involved in assembly and insertion of beta-barrel proteins into the outer membrane.</text>
</comment>
<dbReference type="Pfam" id="PF01103">
    <property type="entry name" value="Omp85"/>
    <property type="match status" value="1"/>
</dbReference>
<evidence type="ECO:0000256" key="8">
    <source>
        <dbReference type="HAMAP-Rule" id="MF_01430"/>
    </source>
</evidence>
<proteinExistence type="inferred from homology"/>
<feature type="domain" description="POTRA" evidence="10">
    <location>
        <begin position="46"/>
        <end position="113"/>
    </location>
</feature>
<evidence type="ECO:0000256" key="2">
    <source>
        <dbReference type="ARBA" id="ARBA00022452"/>
    </source>
</evidence>
<evidence type="ECO:0000313" key="12">
    <source>
        <dbReference type="Proteomes" id="UP000322080"/>
    </source>
</evidence>
<evidence type="ECO:0000313" key="11">
    <source>
        <dbReference type="EMBL" id="TYB81587.1"/>
    </source>
</evidence>
<feature type="domain" description="POTRA" evidence="10">
    <location>
        <begin position="367"/>
        <end position="440"/>
    </location>
</feature>
<dbReference type="InterPro" id="IPR023707">
    <property type="entry name" value="OM_assembly_BamA"/>
</dbReference>
<dbReference type="EMBL" id="VSIY01000005">
    <property type="protein sequence ID" value="TYB81587.1"/>
    <property type="molecule type" value="Genomic_DNA"/>
</dbReference>
<comment type="subcellular location">
    <subcellularLocation>
        <location evidence="8">Cell outer membrane</location>
    </subcellularLocation>
    <subcellularLocation>
        <location evidence="1">Membrane</location>
    </subcellularLocation>
</comment>
<comment type="caution">
    <text evidence="11">The sequence shown here is derived from an EMBL/GenBank/DDBJ whole genome shotgun (WGS) entry which is preliminary data.</text>
</comment>